<dbReference type="EMBL" id="EQ962656">
    <property type="protein sequence ID" value="EED17027.1"/>
    <property type="molecule type" value="Genomic_DNA"/>
</dbReference>
<evidence type="ECO:0000313" key="2">
    <source>
        <dbReference type="EMBL" id="EED17027.1"/>
    </source>
</evidence>
<dbReference type="GeneID" id="8109345"/>
<proteinExistence type="predicted"/>
<keyword evidence="3" id="KW-1185">Reference proteome</keyword>
<evidence type="ECO:0000256" key="1">
    <source>
        <dbReference type="SAM" id="MobiDB-lite"/>
    </source>
</evidence>
<reference evidence="3" key="1">
    <citation type="journal article" date="2015" name="Genome Announc.">
        <title>Genome sequence of the AIDS-associated pathogen Penicillium marneffei (ATCC18224) and its near taxonomic relative Talaromyces stipitatus (ATCC10500).</title>
        <authorList>
            <person name="Nierman W.C."/>
            <person name="Fedorova-Abrams N.D."/>
            <person name="Andrianopoulos A."/>
        </authorList>
    </citation>
    <scope>NUCLEOTIDE SEQUENCE [LARGE SCALE GENOMIC DNA]</scope>
    <source>
        <strain evidence="3">ATCC 10500 / CBS 375.48 / QM 6759 / NRRL 1006</strain>
    </source>
</reference>
<dbReference type="AlphaFoldDB" id="B8MFN7"/>
<feature type="region of interest" description="Disordered" evidence="1">
    <location>
        <begin position="72"/>
        <end position="104"/>
    </location>
</feature>
<dbReference type="RefSeq" id="XP_002484261.1">
    <property type="nucleotide sequence ID" value="XM_002484216.1"/>
</dbReference>
<gene>
    <name evidence="2" type="ORF">TSTA_020840</name>
</gene>
<feature type="compositionally biased region" description="Basic and acidic residues" evidence="1">
    <location>
        <begin position="76"/>
        <end position="94"/>
    </location>
</feature>
<name>B8MFN7_TALSN</name>
<dbReference type="STRING" id="441959.B8MFN7"/>
<dbReference type="Proteomes" id="UP000001745">
    <property type="component" value="Unassembled WGS sequence"/>
</dbReference>
<protein>
    <submittedName>
        <fullName evidence="2">Uncharacterized protein</fullName>
    </submittedName>
</protein>
<dbReference type="VEuPathDB" id="FungiDB:TSTA_020840"/>
<feature type="compositionally biased region" description="Polar residues" evidence="1">
    <location>
        <begin position="95"/>
        <end position="104"/>
    </location>
</feature>
<dbReference type="OrthoDB" id="2744543at2759"/>
<organism evidence="2 3">
    <name type="scientific">Talaromyces stipitatus (strain ATCC 10500 / CBS 375.48 / QM 6759 / NRRL 1006)</name>
    <name type="common">Penicillium stipitatum</name>
    <dbReference type="NCBI Taxonomy" id="441959"/>
    <lineage>
        <taxon>Eukaryota</taxon>
        <taxon>Fungi</taxon>
        <taxon>Dikarya</taxon>
        <taxon>Ascomycota</taxon>
        <taxon>Pezizomycotina</taxon>
        <taxon>Eurotiomycetes</taxon>
        <taxon>Eurotiomycetidae</taxon>
        <taxon>Eurotiales</taxon>
        <taxon>Trichocomaceae</taxon>
        <taxon>Talaromyces</taxon>
        <taxon>Talaromyces sect. Talaromyces</taxon>
    </lineage>
</organism>
<accession>B8MFN7</accession>
<dbReference type="InParanoid" id="B8MFN7"/>
<evidence type="ECO:0000313" key="3">
    <source>
        <dbReference type="Proteomes" id="UP000001745"/>
    </source>
</evidence>
<sequence length="104" mass="11695">MAQPTMNFSLPSVRTFPRLSHIHVVACLPGNCFSLYLTSQMLEGQVGTPTWQHIKAVDKETGQIAAWASWNTPTDDEIRQRDKEQAQLEAEKKTLQSSGFDFSL</sequence>
<dbReference type="HOGENOM" id="CLU_2251851_0_0_1"/>